<reference evidence="7" key="2">
    <citation type="submission" date="2012-11" db="EMBL/GenBank/DDBJ databases">
        <authorList>
            <person name="Kuo A."/>
            <person name="Curtis B.A."/>
            <person name="Tanifuji G."/>
            <person name="Burki F."/>
            <person name="Gruber A."/>
            <person name="Irimia M."/>
            <person name="Maruyama S."/>
            <person name="Arias M.C."/>
            <person name="Ball S.G."/>
            <person name="Gile G.H."/>
            <person name="Hirakawa Y."/>
            <person name="Hopkins J.F."/>
            <person name="Rensing S.A."/>
            <person name="Schmutz J."/>
            <person name="Symeonidi A."/>
            <person name="Elias M."/>
            <person name="Eveleigh R.J."/>
            <person name="Herman E.K."/>
            <person name="Klute M.J."/>
            <person name="Nakayama T."/>
            <person name="Obornik M."/>
            <person name="Reyes-Prieto A."/>
            <person name="Armbrust E.V."/>
            <person name="Aves S.J."/>
            <person name="Beiko R.G."/>
            <person name="Coutinho P."/>
            <person name="Dacks J.B."/>
            <person name="Durnford D.G."/>
            <person name="Fast N.M."/>
            <person name="Green B.R."/>
            <person name="Grisdale C."/>
            <person name="Hempe F."/>
            <person name="Henrissat B."/>
            <person name="Hoppner M.P."/>
            <person name="Ishida K.-I."/>
            <person name="Kim E."/>
            <person name="Koreny L."/>
            <person name="Kroth P.G."/>
            <person name="Liu Y."/>
            <person name="Malik S.-B."/>
            <person name="Maier U.G."/>
            <person name="McRose D."/>
            <person name="Mock T."/>
            <person name="Neilson J.A."/>
            <person name="Onodera N.T."/>
            <person name="Poole A.M."/>
            <person name="Pritham E.J."/>
            <person name="Richards T.A."/>
            <person name="Rocap G."/>
            <person name="Roy S.W."/>
            <person name="Sarai C."/>
            <person name="Schaack S."/>
            <person name="Shirato S."/>
            <person name="Slamovits C.H."/>
            <person name="Spencer D.F."/>
            <person name="Suzuki S."/>
            <person name="Worden A.Z."/>
            <person name="Zauner S."/>
            <person name="Barry K."/>
            <person name="Bell C."/>
            <person name="Bharti A.K."/>
            <person name="Crow J.A."/>
            <person name="Grimwood J."/>
            <person name="Kramer R."/>
            <person name="Lindquist E."/>
            <person name="Lucas S."/>
            <person name="Salamov A."/>
            <person name="McFadden G.I."/>
            <person name="Lane C.E."/>
            <person name="Keeling P.J."/>
            <person name="Gray M.W."/>
            <person name="Grigoriev I.V."/>
            <person name="Archibald J.M."/>
        </authorList>
    </citation>
    <scope>NUCLEOTIDE SEQUENCE</scope>
    <source>
        <strain evidence="7">CCMP2712</strain>
    </source>
</reference>
<keyword evidence="3" id="KW-0811">Translocation</keyword>
<dbReference type="AlphaFoldDB" id="L1J2W0"/>
<dbReference type="InterPro" id="IPR027417">
    <property type="entry name" value="P-loop_NTPase"/>
</dbReference>
<dbReference type="Proteomes" id="UP000011087">
    <property type="component" value="Unassembled WGS sequence"/>
</dbReference>
<dbReference type="GO" id="GO:0006886">
    <property type="term" value="P:intracellular protein transport"/>
    <property type="evidence" value="ECO:0007669"/>
    <property type="project" value="InterPro"/>
</dbReference>
<sequence length="179" mass="20784">MTGTLDCLSDAQNKLLRKYQFEHKTFLPSTFNKQKVQHEELEVVVEDYDKFFVRVRKEVERMLEQGRATIVIFKDHAAMEMFARKLKNEKSKLHQYKGFEKLSDALRSSDRQTIILNATRPFAVTLMTRSYGRGTDFACYDKALVKYGGVHIVVTFLPEDESEAKQIYGRTCRQDDPGS</sequence>
<evidence type="ECO:0000259" key="4">
    <source>
        <dbReference type="PROSITE" id="PS51196"/>
    </source>
</evidence>
<gene>
    <name evidence="5" type="ORF">GUITHDRAFT_73630</name>
</gene>
<feature type="non-terminal residue" evidence="5">
    <location>
        <position position="179"/>
    </location>
</feature>
<reference evidence="6" key="3">
    <citation type="submission" date="2015-06" db="UniProtKB">
        <authorList>
            <consortium name="EnsemblProtists"/>
        </authorList>
    </citation>
    <scope>IDENTIFICATION</scope>
</reference>
<keyword evidence="2" id="KW-0653">Protein transport</keyword>
<dbReference type="EMBL" id="JH993014">
    <property type="protein sequence ID" value="EKX42858.1"/>
    <property type="molecule type" value="Genomic_DNA"/>
</dbReference>
<evidence type="ECO:0000313" key="5">
    <source>
        <dbReference type="EMBL" id="EKX42858.1"/>
    </source>
</evidence>
<evidence type="ECO:0000256" key="3">
    <source>
        <dbReference type="ARBA" id="ARBA00023010"/>
    </source>
</evidence>
<dbReference type="OrthoDB" id="7614088at2759"/>
<dbReference type="InterPro" id="IPR000185">
    <property type="entry name" value="SecA"/>
</dbReference>
<dbReference type="RefSeq" id="XP_005829838.1">
    <property type="nucleotide sequence ID" value="XM_005829781.1"/>
</dbReference>
<dbReference type="PANTHER" id="PTHR30612:SF0">
    <property type="entry name" value="CHLOROPLAST PROTEIN-TRANSPORTING ATPASE"/>
    <property type="match status" value="1"/>
</dbReference>
<evidence type="ECO:0000313" key="6">
    <source>
        <dbReference type="EnsemblProtists" id="EKX42858"/>
    </source>
</evidence>
<keyword evidence="2" id="KW-0813">Transport</keyword>
<proteinExistence type="predicted"/>
<keyword evidence="7" id="KW-1185">Reference proteome</keyword>
<protein>
    <recommendedName>
        <fullName evidence="4">SecA family profile domain-containing protein</fullName>
    </recommendedName>
</protein>
<dbReference type="HOGENOM" id="CLU_1700143_0_0_1"/>
<feature type="domain" description="SecA family profile" evidence="4">
    <location>
        <begin position="1"/>
        <end position="179"/>
    </location>
</feature>
<dbReference type="GO" id="GO:0006605">
    <property type="term" value="P:protein targeting"/>
    <property type="evidence" value="ECO:0007669"/>
    <property type="project" value="InterPro"/>
</dbReference>
<accession>L1J2W0</accession>
<comment type="subcellular location">
    <subcellularLocation>
        <location evidence="1">Plastid</location>
        <location evidence="1">Chloroplast</location>
    </subcellularLocation>
</comment>
<evidence type="ECO:0000256" key="1">
    <source>
        <dbReference type="ARBA" id="ARBA00004229"/>
    </source>
</evidence>
<dbReference type="OMA" id="GNAIVMT"/>
<dbReference type="PROSITE" id="PS51196">
    <property type="entry name" value="SECA_MOTOR_DEAD"/>
    <property type="match status" value="1"/>
</dbReference>
<dbReference type="Gene3D" id="3.40.50.300">
    <property type="entry name" value="P-loop containing nucleotide triphosphate hydrolases"/>
    <property type="match status" value="1"/>
</dbReference>
<dbReference type="eggNOG" id="ENOG502RZNF">
    <property type="taxonomic scope" value="Eukaryota"/>
</dbReference>
<dbReference type="GO" id="GO:0005524">
    <property type="term" value="F:ATP binding"/>
    <property type="evidence" value="ECO:0007669"/>
    <property type="project" value="InterPro"/>
</dbReference>
<dbReference type="PANTHER" id="PTHR30612">
    <property type="entry name" value="SECA INNER MEMBRANE COMPONENT OF SEC PROTEIN SECRETION SYSTEM"/>
    <property type="match status" value="1"/>
</dbReference>
<organism evidence="5">
    <name type="scientific">Guillardia theta (strain CCMP2712)</name>
    <name type="common">Cryptophyte</name>
    <dbReference type="NCBI Taxonomy" id="905079"/>
    <lineage>
        <taxon>Eukaryota</taxon>
        <taxon>Cryptophyceae</taxon>
        <taxon>Pyrenomonadales</taxon>
        <taxon>Geminigeraceae</taxon>
        <taxon>Guillardia</taxon>
    </lineage>
</organism>
<dbReference type="SUPFAM" id="SSF52540">
    <property type="entry name" value="P-loop containing nucleoside triphosphate hydrolases"/>
    <property type="match status" value="1"/>
</dbReference>
<evidence type="ECO:0000256" key="2">
    <source>
        <dbReference type="ARBA" id="ARBA00022927"/>
    </source>
</evidence>
<dbReference type="InterPro" id="IPR014018">
    <property type="entry name" value="SecA_motor_DEAD"/>
</dbReference>
<dbReference type="GeneID" id="17299425"/>
<dbReference type="GO" id="GO:0009507">
    <property type="term" value="C:chloroplast"/>
    <property type="evidence" value="ECO:0007669"/>
    <property type="project" value="UniProtKB-SubCell"/>
</dbReference>
<evidence type="ECO:0000313" key="7">
    <source>
        <dbReference type="Proteomes" id="UP000011087"/>
    </source>
</evidence>
<dbReference type="KEGG" id="gtt:GUITHDRAFT_73630"/>
<dbReference type="EnsemblProtists" id="EKX42858">
    <property type="protein sequence ID" value="EKX42858"/>
    <property type="gene ID" value="GUITHDRAFT_73630"/>
</dbReference>
<dbReference type="PaxDb" id="55529-EKX42858"/>
<reference evidence="5 7" key="1">
    <citation type="journal article" date="2012" name="Nature">
        <title>Algal genomes reveal evolutionary mosaicism and the fate of nucleomorphs.</title>
        <authorList>
            <consortium name="DOE Joint Genome Institute"/>
            <person name="Curtis B.A."/>
            <person name="Tanifuji G."/>
            <person name="Burki F."/>
            <person name="Gruber A."/>
            <person name="Irimia M."/>
            <person name="Maruyama S."/>
            <person name="Arias M.C."/>
            <person name="Ball S.G."/>
            <person name="Gile G.H."/>
            <person name="Hirakawa Y."/>
            <person name="Hopkins J.F."/>
            <person name="Kuo A."/>
            <person name="Rensing S.A."/>
            <person name="Schmutz J."/>
            <person name="Symeonidi A."/>
            <person name="Elias M."/>
            <person name="Eveleigh R.J."/>
            <person name="Herman E.K."/>
            <person name="Klute M.J."/>
            <person name="Nakayama T."/>
            <person name="Obornik M."/>
            <person name="Reyes-Prieto A."/>
            <person name="Armbrust E.V."/>
            <person name="Aves S.J."/>
            <person name="Beiko R.G."/>
            <person name="Coutinho P."/>
            <person name="Dacks J.B."/>
            <person name="Durnford D.G."/>
            <person name="Fast N.M."/>
            <person name="Green B.R."/>
            <person name="Grisdale C.J."/>
            <person name="Hempel F."/>
            <person name="Henrissat B."/>
            <person name="Hoppner M.P."/>
            <person name="Ishida K."/>
            <person name="Kim E."/>
            <person name="Koreny L."/>
            <person name="Kroth P.G."/>
            <person name="Liu Y."/>
            <person name="Malik S.B."/>
            <person name="Maier U.G."/>
            <person name="McRose D."/>
            <person name="Mock T."/>
            <person name="Neilson J.A."/>
            <person name="Onodera N.T."/>
            <person name="Poole A.M."/>
            <person name="Pritham E.J."/>
            <person name="Richards T.A."/>
            <person name="Rocap G."/>
            <person name="Roy S.W."/>
            <person name="Sarai C."/>
            <person name="Schaack S."/>
            <person name="Shirato S."/>
            <person name="Slamovits C.H."/>
            <person name="Spencer D.F."/>
            <person name="Suzuki S."/>
            <person name="Worden A.Z."/>
            <person name="Zauner S."/>
            <person name="Barry K."/>
            <person name="Bell C."/>
            <person name="Bharti A.K."/>
            <person name="Crow J.A."/>
            <person name="Grimwood J."/>
            <person name="Kramer R."/>
            <person name="Lindquist E."/>
            <person name="Lucas S."/>
            <person name="Salamov A."/>
            <person name="McFadden G.I."/>
            <person name="Lane C.E."/>
            <person name="Keeling P.J."/>
            <person name="Gray M.W."/>
            <person name="Grigoriev I.V."/>
            <person name="Archibald J.M."/>
        </authorList>
    </citation>
    <scope>NUCLEOTIDE SEQUENCE</scope>
    <source>
        <strain evidence="5 7">CCMP2712</strain>
    </source>
</reference>
<name>L1J2W0_GUITC</name>